<dbReference type="RefSeq" id="WP_212132639.1">
    <property type="nucleotide sequence ID" value="NZ_JAUSVZ010000051.1"/>
</dbReference>
<sequence length="218" mass="25022">MRKILFTSVIVLLAIGFFAIGYASDKPEQQALKDYQRIQKQFEKSVSAQASIDNLKLSNFSIPIFFTLTAEEIASYEGKELSDILQPSDQWLWFMQDNGETKGIVIADSKEPIQMGGENYSKDLMKLYKAIQQNDSKDNDVRYFEFQGGGIFLSVDKNKEEVWLTSRAAELLNLSPYKKLSPETVLKKMKERITNTKDLWEDIWVNSSEQEGTGEQYE</sequence>
<dbReference type="KEGG" id="bayd:BSPP4475_17475"/>
<proteinExistence type="predicted"/>
<evidence type="ECO:0000313" key="2">
    <source>
        <dbReference type="Proteomes" id="UP001189619"/>
    </source>
</evidence>
<reference evidence="1" key="1">
    <citation type="submission" date="2023-07" db="EMBL/GenBank/DDBJ databases">
        <authorList>
            <person name="Ivanov I."/>
            <person name="Teneva D."/>
            <person name="Stoikov I."/>
        </authorList>
    </citation>
    <scope>NUCLEOTIDE SEQUENCE</scope>
    <source>
        <strain evidence="1">4475</strain>
    </source>
</reference>
<organism evidence="1 2">
    <name type="scientific">Brevibacillus aydinogluensis</name>
    <dbReference type="NCBI Taxonomy" id="927786"/>
    <lineage>
        <taxon>Bacteria</taxon>
        <taxon>Bacillati</taxon>
        <taxon>Bacillota</taxon>
        <taxon>Bacilli</taxon>
        <taxon>Bacillales</taxon>
        <taxon>Paenibacillaceae</taxon>
        <taxon>Brevibacillus</taxon>
    </lineage>
</organism>
<dbReference type="Proteomes" id="UP001189619">
    <property type="component" value="Chromosome"/>
</dbReference>
<name>A0AA48RIT2_9BACL</name>
<evidence type="ECO:0000313" key="1">
    <source>
        <dbReference type="EMBL" id="CAJ1004104.1"/>
    </source>
</evidence>
<protein>
    <submittedName>
        <fullName evidence="1">TPM-phosphatase domain-containing protein</fullName>
    </submittedName>
</protein>
<accession>A0AA48RIT2</accession>
<gene>
    <name evidence="1" type="ORF">BSPP4475_17475</name>
</gene>
<dbReference type="AlphaFoldDB" id="A0AA48RIT2"/>
<keyword evidence="2" id="KW-1185">Reference proteome</keyword>
<dbReference type="EMBL" id="OY569118">
    <property type="protein sequence ID" value="CAJ1004104.1"/>
    <property type="molecule type" value="Genomic_DNA"/>
</dbReference>